<dbReference type="EMBL" id="BARU01038039">
    <property type="protein sequence ID" value="GAH80218.1"/>
    <property type="molecule type" value="Genomic_DNA"/>
</dbReference>
<feature type="non-terminal residue" evidence="2">
    <location>
        <position position="1"/>
    </location>
</feature>
<dbReference type="GO" id="GO:0004559">
    <property type="term" value="F:alpha-mannosidase activity"/>
    <property type="evidence" value="ECO:0007669"/>
    <property type="project" value="InterPro"/>
</dbReference>
<sequence>EKPEELVLKENDLKLDVNSIENQFYQINVNLKGQINVLDKISDVLYEDICFFEDVGDWGNEYDFSEPHENQTDLKFTSEDLNIFEILPLIDGLTQKTLKIRANLNLPVSLSEDRYIRGEFLVSNLIDIYITLYKDIKRIDFKIDLENMSKDHRIRVLFPSKIKTRKVYSDGHFYVNPRDIDLPKAEKWAQKPLPTNHQKDFVSVSDNSRTFSVLNKGLPEYEAIINEDGTISLAITLLRYIGWLSR</sequence>
<comment type="caution">
    <text evidence="2">The sequence shown here is derived from an EMBL/GenBank/DDBJ whole genome shotgun (WGS) entry which is preliminary data.</text>
</comment>
<dbReference type="InterPro" id="IPR011013">
    <property type="entry name" value="Gal_mutarotase_sf_dom"/>
</dbReference>
<gene>
    <name evidence="2" type="ORF">S03H2_59174</name>
</gene>
<feature type="non-terminal residue" evidence="2">
    <location>
        <position position="246"/>
    </location>
</feature>
<reference evidence="2" key="1">
    <citation type="journal article" date="2014" name="Front. Microbiol.">
        <title>High frequency of phylogenetically diverse reductive dehalogenase-homologous genes in deep subseafloor sedimentary metagenomes.</title>
        <authorList>
            <person name="Kawai M."/>
            <person name="Futagami T."/>
            <person name="Toyoda A."/>
            <person name="Takaki Y."/>
            <person name="Nishi S."/>
            <person name="Hori S."/>
            <person name="Arai W."/>
            <person name="Tsubouchi T."/>
            <person name="Morono Y."/>
            <person name="Uchiyama I."/>
            <person name="Ito T."/>
            <person name="Fujiyama A."/>
            <person name="Inagaki F."/>
            <person name="Takami H."/>
        </authorList>
    </citation>
    <scope>NUCLEOTIDE SEQUENCE</scope>
    <source>
        <strain evidence="2">Expedition CK06-06</strain>
    </source>
</reference>
<name>X1KDT4_9ZZZZ</name>
<dbReference type="GO" id="GO:0030246">
    <property type="term" value="F:carbohydrate binding"/>
    <property type="evidence" value="ECO:0007669"/>
    <property type="project" value="InterPro"/>
</dbReference>
<dbReference type="Gene3D" id="2.70.98.30">
    <property type="entry name" value="Golgi alpha-mannosidase II, domain 4"/>
    <property type="match status" value="1"/>
</dbReference>
<dbReference type="AlphaFoldDB" id="X1KDT4"/>
<proteinExistence type="predicted"/>
<dbReference type="SUPFAM" id="SSF74650">
    <property type="entry name" value="Galactose mutarotase-like"/>
    <property type="match status" value="1"/>
</dbReference>
<dbReference type="GO" id="GO:0006013">
    <property type="term" value="P:mannose metabolic process"/>
    <property type="evidence" value="ECO:0007669"/>
    <property type="project" value="InterPro"/>
</dbReference>
<dbReference type="InterPro" id="IPR011682">
    <property type="entry name" value="Glyco_hydro_38_C"/>
</dbReference>
<evidence type="ECO:0000259" key="1">
    <source>
        <dbReference type="Pfam" id="PF07748"/>
    </source>
</evidence>
<dbReference type="Pfam" id="PF07748">
    <property type="entry name" value="Glyco_hydro_38C"/>
    <property type="match status" value="1"/>
</dbReference>
<feature type="domain" description="Glycosyl hydrolase family 38 C-terminal" evidence="1">
    <location>
        <begin position="20"/>
        <end position="239"/>
    </location>
</feature>
<organism evidence="2">
    <name type="scientific">marine sediment metagenome</name>
    <dbReference type="NCBI Taxonomy" id="412755"/>
    <lineage>
        <taxon>unclassified sequences</taxon>
        <taxon>metagenomes</taxon>
        <taxon>ecological metagenomes</taxon>
    </lineage>
</organism>
<evidence type="ECO:0000313" key="2">
    <source>
        <dbReference type="EMBL" id="GAH80218.1"/>
    </source>
</evidence>
<protein>
    <recommendedName>
        <fullName evidence="1">Glycosyl hydrolase family 38 C-terminal domain-containing protein</fullName>
    </recommendedName>
</protein>
<accession>X1KDT4</accession>